<name>A0A0F9N034_9ZZZZ</name>
<accession>A0A0F9N034</accession>
<organism evidence="1">
    <name type="scientific">marine sediment metagenome</name>
    <dbReference type="NCBI Taxonomy" id="412755"/>
    <lineage>
        <taxon>unclassified sequences</taxon>
        <taxon>metagenomes</taxon>
        <taxon>ecological metagenomes</taxon>
    </lineage>
</organism>
<comment type="caution">
    <text evidence="1">The sequence shown here is derived from an EMBL/GenBank/DDBJ whole genome shotgun (WGS) entry which is preliminary data.</text>
</comment>
<sequence length="60" mass="6664">MDAEESRVEIVKTQERIAGILRGLQTTTGLNVGSIRLNTETEAFGDDDIYIEIQMYLMGG</sequence>
<proteinExistence type="predicted"/>
<gene>
    <name evidence="1" type="ORF">LCGC14_1090510</name>
</gene>
<dbReference type="AlphaFoldDB" id="A0A0F9N034"/>
<evidence type="ECO:0000313" key="1">
    <source>
        <dbReference type="EMBL" id="KKN05127.1"/>
    </source>
</evidence>
<reference evidence="1" key="1">
    <citation type="journal article" date="2015" name="Nature">
        <title>Complex archaea that bridge the gap between prokaryotes and eukaryotes.</title>
        <authorList>
            <person name="Spang A."/>
            <person name="Saw J.H."/>
            <person name="Jorgensen S.L."/>
            <person name="Zaremba-Niedzwiedzka K."/>
            <person name="Martijn J."/>
            <person name="Lind A.E."/>
            <person name="van Eijk R."/>
            <person name="Schleper C."/>
            <person name="Guy L."/>
            <person name="Ettema T.J."/>
        </authorList>
    </citation>
    <scope>NUCLEOTIDE SEQUENCE</scope>
</reference>
<protein>
    <submittedName>
        <fullName evidence="1">Uncharacterized protein</fullName>
    </submittedName>
</protein>
<dbReference type="EMBL" id="LAZR01004840">
    <property type="protein sequence ID" value="KKN05127.1"/>
    <property type="molecule type" value="Genomic_DNA"/>
</dbReference>